<feature type="compositionally biased region" description="Basic residues" evidence="1">
    <location>
        <begin position="150"/>
        <end position="162"/>
    </location>
</feature>
<organism evidence="2 3">
    <name type="scientific">Ursus maritimus</name>
    <name type="common">Polar bear</name>
    <name type="synonym">Thalarctos maritimus</name>
    <dbReference type="NCBI Taxonomy" id="29073"/>
    <lineage>
        <taxon>Eukaryota</taxon>
        <taxon>Metazoa</taxon>
        <taxon>Chordata</taxon>
        <taxon>Craniata</taxon>
        <taxon>Vertebrata</taxon>
        <taxon>Euteleostomi</taxon>
        <taxon>Mammalia</taxon>
        <taxon>Eutheria</taxon>
        <taxon>Laurasiatheria</taxon>
        <taxon>Carnivora</taxon>
        <taxon>Caniformia</taxon>
        <taxon>Ursidae</taxon>
        <taxon>Ursus</taxon>
    </lineage>
</organism>
<protein>
    <submittedName>
        <fullName evidence="3">Uncharacterized protein LOC121102001</fullName>
    </submittedName>
</protein>
<dbReference type="GeneID" id="121102001"/>
<dbReference type="AlphaFoldDB" id="A0A8M1FKX1"/>
<dbReference type="RefSeq" id="XP_040482652.1">
    <property type="nucleotide sequence ID" value="XM_040626718.1"/>
</dbReference>
<evidence type="ECO:0000313" key="2">
    <source>
        <dbReference type="Proteomes" id="UP000261680"/>
    </source>
</evidence>
<feature type="region of interest" description="Disordered" evidence="1">
    <location>
        <begin position="150"/>
        <end position="188"/>
    </location>
</feature>
<feature type="compositionally biased region" description="Pro residues" evidence="1">
    <location>
        <begin position="264"/>
        <end position="277"/>
    </location>
</feature>
<dbReference type="KEGG" id="umr:121102001"/>
<sequence>MRGFLQARHPRKPFTRITSFLFSRRPCFSRGPAQRGSPALTELRRDKYRRRLEKAGGSRGLVVDPSAQPRPALLPAGKPPVLKAARPGRGDRGAGFEVGGGGRGGRNTRLLGCTVEKVSAKLRAAAEAAAESGRLGVRGVEAFTPELRAPRRPSCRSRRRRGASGDPLWDPSSCGAAGGGGGGGDREDARPCPAPLWALLALWLARPPRVVSIGPRCCPLRRGPRTASPARPATWISAPLPSSSLREGRAPSEATRFRKVWTPSGPPPPHSPPPPTPLGGWPHTRLLRRRGAAEPQKLAFPGT</sequence>
<dbReference type="Proteomes" id="UP000261680">
    <property type="component" value="Unplaced"/>
</dbReference>
<gene>
    <name evidence="3" type="primary">LOC121102001</name>
</gene>
<proteinExistence type="predicted"/>
<keyword evidence="2" id="KW-1185">Reference proteome</keyword>
<name>A0A8M1FKX1_URSMA</name>
<accession>A0A8M1FKX1</accession>
<evidence type="ECO:0000313" key="3">
    <source>
        <dbReference type="RefSeq" id="XP_040482652.1"/>
    </source>
</evidence>
<feature type="region of interest" description="Disordered" evidence="1">
    <location>
        <begin position="223"/>
        <end position="283"/>
    </location>
</feature>
<feature type="region of interest" description="Disordered" evidence="1">
    <location>
        <begin position="55"/>
        <end position="101"/>
    </location>
</feature>
<reference evidence="3" key="1">
    <citation type="submission" date="2025-08" db="UniProtKB">
        <authorList>
            <consortium name="RefSeq"/>
        </authorList>
    </citation>
    <scope>IDENTIFICATION</scope>
    <source>
        <tissue evidence="3">Whole blood</tissue>
    </source>
</reference>
<evidence type="ECO:0000256" key="1">
    <source>
        <dbReference type="SAM" id="MobiDB-lite"/>
    </source>
</evidence>